<dbReference type="Pfam" id="PF08288">
    <property type="entry name" value="PIGA"/>
    <property type="match status" value="1"/>
</dbReference>
<protein>
    <recommendedName>
        <fullName evidence="2">phosphatidylinositol N-acetylglucosaminyltransferase</fullName>
        <ecNumber evidence="2">2.4.1.198</ecNumber>
    </recommendedName>
    <alternativeName>
        <fullName evidence="6">GlcNAc-PI synthesis protein</fullName>
    </alternativeName>
</protein>
<dbReference type="Gene3D" id="3.40.50.2000">
    <property type="entry name" value="Glycogen Phosphorylase B"/>
    <property type="match status" value="2"/>
</dbReference>
<dbReference type="GO" id="GO:0017176">
    <property type="term" value="F:phosphatidylinositol N-acetylglucosaminyltransferase activity"/>
    <property type="evidence" value="ECO:0007669"/>
    <property type="project" value="UniProtKB-EC"/>
</dbReference>
<evidence type="ECO:0000259" key="9">
    <source>
        <dbReference type="Pfam" id="PF08288"/>
    </source>
</evidence>
<evidence type="ECO:0000256" key="7">
    <source>
        <dbReference type="SAM" id="Phobius"/>
    </source>
</evidence>
<keyword evidence="11" id="KW-1185">Reference proteome</keyword>
<dbReference type="OrthoDB" id="734129at2759"/>
<keyword evidence="4" id="KW-0328">Glycosyltransferase</keyword>
<feature type="domain" description="PIGA GPI anchor biosynthesis" evidence="9">
    <location>
        <begin position="42"/>
        <end position="131"/>
    </location>
</feature>
<dbReference type="UniPathway" id="UPA00196"/>
<feature type="transmembrane region" description="Helical" evidence="7">
    <location>
        <begin position="391"/>
        <end position="412"/>
    </location>
</feature>
<feature type="transmembrane region" description="Helical" evidence="7">
    <location>
        <begin position="60"/>
        <end position="83"/>
    </location>
</feature>
<dbReference type="Proteomes" id="UP000594262">
    <property type="component" value="Unplaced"/>
</dbReference>
<evidence type="ECO:0000256" key="6">
    <source>
        <dbReference type="ARBA" id="ARBA00032160"/>
    </source>
</evidence>
<keyword evidence="5" id="KW-0808">Transferase</keyword>
<evidence type="ECO:0000313" key="11">
    <source>
        <dbReference type="Proteomes" id="UP000594262"/>
    </source>
</evidence>
<evidence type="ECO:0000256" key="2">
    <source>
        <dbReference type="ARBA" id="ARBA00012420"/>
    </source>
</evidence>
<dbReference type="AlphaFoldDB" id="A0A7M6DNI8"/>
<evidence type="ECO:0000259" key="8">
    <source>
        <dbReference type="Pfam" id="PF00534"/>
    </source>
</evidence>
<accession>A0A7M6DNI8</accession>
<dbReference type="InterPro" id="IPR001296">
    <property type="entry name" value="Glyco_trans_1"/>
</dbReference>
<dbReference type="EC" id="2.4.1.198" evidence="2"/>
<dbReference type="CDD" id="cd03796">
    <property type="entry name" value="GT4_PIG-A-like"/>
    <property type="match status" value="1"/>
</dbReference>
<keyword evidence="3" id="KW-0337">GPI-anchor biosynthesis</keyword>
<dbReference type="PANTHER" id="PTHR45871:SF1">
    <property type="entry name" value="PHOSPHATIDYLINOSITOL N-ACETYLGLUCOSAMINYLTRANSFERASE SUBUNIT A"/>
    <property type="match status" value="1"/>
</dbReference>
<dbReference type="PANTHER" id="PTHR45871">
    <property type="entry name" value="N-ACETYLGLUCOSAMINYL-PHOSPHATIDYLINOSITOL BIOSYNTHETIC PROTEIN"/>
    <property type="match status" value="1"/>
</dbReference>
<reference evidence="10" key="1">
    <citation type="submission" date="2021-01" db="UniProtKB">
        <authorList>
            <consortium name="EnsemblMetazoa"/>
        </authorList>
    </citation>
    <scope>IDENTIFICATION</scope>
</reference>
<name>A0A7M6DNI8_9CNID</name>
<sequence length="438" mass="49611">MKHNICMVSDFFYPNMGGVESHIYQLSQCLLARGHKVIVVTHAYGNRKGVRYLTNNLKVYYLPFSIMYINVIQPTGFVTLPMFRDIFIREKITIVHGHSAFSVLCQESIMHGKSMGLKTVFTDHSLFGFADVSSILTNKLLEFTLTDIDHVICVSNTSKENTVLRASIHPDKVSVIANAVDSDVFTPDPTKKDASKITIAVASRLVYRKGIDLLAGVIPILCQKFPQVQFIIGGDGPKRILLEEVREKYQLHERVQLLGELKHKDVRNLLVQGDIFLNTSLTEAFCIAIVEAASCGLQVVSTNVGGVFEVLPSDMIYLAEPSVQDITRVMEQAISDRLKGHVIDPFVLNQRIKSMYTWQNVSRKTETVYDSISNNVELSIMERLERFEGRAVIAGKFYVFTVFVDLLFLFILDWLYPRDESQNHDTKTARQSDRKKFS</sequence>
<dbReference type="GO" id="GO:0000506">
    <property type="term" value="C:glycosylphosphatidylinositol-N-acetylglucosaminyltransferase (GPI-GnT) complex"/>
    <property type="evidence" value="ECO:0007669"/>
    <property type="project" value="InterPro"/>
</dbReference>
<evidence type="ECO:0000256" key="1">
    <source>
        <dbReference type="ARBA" id="ARBA00004687"/>
    </source>
</evidence>
<feature type="domain" description="Glycosyl transferase family 1" evidence="8">
    <location>
        <begin position="190"/>
        <end position="337"/>
    </location>
</feature>
<dbReference type="InterPro" id="IPR039507">
    <property type="entry name" value="PIG-A/GPI3"/>
</dbReference>
<keyword evidence="7" id="KW-0472">Membrane</keyword>
<dbReference type="EnsemblMetazoa" id="CLYHEMT018178.1">
    <property type="protein sequence ID" value="CLYHEMP018178.1"/>
    <property type="gene ID" value="CLYHEMG018178"/>
</dbReference>
<evidence type="ECO:0000313" key="10">
    <source>
        <dbReference type="EnsemblMetazoa" id="CLYHEMP018178.1"/>
    </source>
</evidence>
<dbReference type="InterPro" id="IPR013234">
    <property type="entry name" value="PIGA_GPI_anchor_biosynthesis"/>
</dbReference>
<dbReference type="FunFam" id="3.40.50.2000:FF:000148">
    <property type="entry name" value="Phosphatidylinositol N-acetylglucosaminyltransferase subunit A"/>
    <property type="match status" value="1"/>
</dbReference>
<keyword evidence="7" id="KW-0812">Transmembrane</keyword>
<evidence type="ECO:0000256" key="3">
    <source>
        <dbReference type="ARBA" id="ARBA00022502"/>
    </source>
</evidence>
<dbReference type="RefSeq" id="XP_066929258.1">
    <property type="nucleotide sequence ID" value="XM_067073157.1"/>
</dbReference>
<organism evidence="10 11">
    <name type="scientific">Clytia hemisphaerica</name>
    <dbReference type="NCBI Taxonomy" id="252671"/>
    <lineage>
        <taxon>Eukaryota</taxon>
        <taxon>Metazoa</taxon>
        <taxon>Cnidaria</taxon>
        <taxon>Hydrozoa</taxon>
        <taxon>Hydroidolina</taxon>
        <taxon>Leptothecata</taxon>
        <taxon>Obeliida</taxon>
        <taxon>Clytiidae</taxon>
        <taxon>Clytia</taxon>
    </lineage>
</organism>
<proteinExistence type="predicted"/>
<dbReference type="GO" id="GO:0006506">
    <property type="term" value="P:GPI anchor biosynthetic process"/>
    <property type="evidence" value="ECO:0007669"/>
    <property type="project" value="UniProtKB-UniPathway"/>
</dbReference>
<keyword evidence="7" id="KW-1133">Transmembrane helix</keyword>
<evidence type="ECO:0000256" key="5">
    <source>
        <dbReference type="ARBA" id="ARBA00022679"/>
    </source>
</evidence>
<dbReference type="Pfam" id="PF00534">
    <property type="entry name" value="Glycos_transf_1"/>
    <property type="match status" value="1"/>
</dbReference>
<dbReference type="FunFam" id="3.40.50.2000:FF:000026">
    <property type="entry name" value="Phosphatidylinositol N-acetylglucosaminyltransferase subunit A"/>
    <property type="match status" value="1"/>
</dbReference>
<comment type="pathway">
    <text evidence="1">Glycolipid biosynthesis; glycosylphosphatidylinositol-anchor biosynthesis.</text>
</comment>
<dbReference type="GeneID" id="136816830"/>
<dbReference type="SUPFAM" id="SSF53756">
    <property type="entry name" value="UDP-Glycosyltransferase/glycogen phosphorylase"/>
    <property type="match status" value="1"/>
</dbReference>
<evidence type="ECO:0000256" key="4">
    <source>
        <dbReference type="ARBA" id="ARBA00022676"/>
    </source>
</evidence>